<dbReference type="CDD" id="cd03257">
    <property type="entry name" value="ABC_NikE_OppD_transporters"/>
    <property type="match status" value="1"/>
</dbReference>
<comment type="caution">
    <text evidence="9">The sequence shown here is derived from an EMBL/GenBank/DDBJ whole genome shotgun (WGS) entry which is preliminary data.</text>
</comment>
<dbReference type="Proteomes" id="UP001501710">
    <property type="component" value="Unassembled WGS sequence"/>
</dbReference>
<dbReference type="InterPro" id="IPR027417">
    <property type="entry name" value="P-loop_NTPase"/>
</dbReference>
<evidence type="ECO:0000256" key="1">
    <source>
        <dbReference type="ARBA" id="ARBA00004202"/>
    </source>
</evidence>
<evidence type="ECO:0000313" key="9">
    <source>
        <dbReference type="EMBL" id="GAA4223931.1"/>
    </source>
</evidence>
<proteinExistence type="inferred from homology"/>
<dbReference type="PROSITE" id="PS50893">
    <property type="entry name" value="ABC_TRANSPORTER_2"/>
    <property type="match status" value="1"/>
</dbReference>
<keyword evidence="10" id="KW-1185">Reference proteome</keyword>
<name>A0ABP8BRX0_9ACTN</name>
<dbReference type="Pfam" id="PF00005">
    <property type="entry name" value="ABC_tran"/>
    <property type="match status" value="1"/>
</dbReference>
<dbReference type="Pfam" id="PF08352">
    <property type="entry name" value="oligo_HPY"/>
    <property type="match status" value="1"/>
</dbReference>
<keyword evidence="7" id="KW-0472">Membrane</keyword>
<dbReference type="SMART" id="SM00382">
    <property type="entry name" value="AAA"/>
    <property type="match status" value="1"/>
</dbReference>
<keyword evidence="5" id="KW-0547">Nucleotide-binding</keyword>
<dbReference type="InterPro" id="IPR017871">
    <property type="entry name" value="ABC_transporter-like_CS"/>
</dbReference>
<dbReference type="NCBIfam" id="TIGR01727">
    <property type="entry name" value="oligo_HPY"/>
    <property type="match status" value="1"/>
</dbReference>
<reference evidence="10" key="1">
    <citation type="journal article" date="2019" name="Int. J. Syst. Evol. Microbiol.">
        <title>The Global Catalogue of Microorganisms (GCM) 10K type strain sequencing project: providing services to taxonomists for standard genome sequencing and annotation.</title>
        <authorList>
            <consortium name="The Broad Institute Genomics Platform"/>
            <consortium name="The Broad Institute Genome Sequencing Center for Infectious Disease"/>
            <person name="Wu L."/>
            <person name="Ma J."/>
        </authorList>
    </citation>
    <scope>NUCLEOTIDE SEQUENCE [LARGE SCALE GENOMIC DNA]</scope>
    <source>
        <strain evidence="10">JCM 17440</strain>
    </source>
</reference>
<dbReference type="InterPro" id="IPR013563">
    <property type="entry name" value="Oligopep_ABC_C"/>
</dbReference>
<evidence type="ECO:0000313" key="10">
    <source>
        <dbReference type="Proteomes" id="UP001501710"/>
    </source>
</evidence>
<protein>
    <submittedName>
        <fullName evidence="9">ABC transporter ATP-binding protein</fullName>
    </submittedName>
</protein>
<dbReference type="InterPro" id="IPR003439">
    <property type="entry name" value="ABC_transporter-like_ATP-bd"/>
</dbReference>
<evidence type="ECO:0000256" key="7">
    <source>
        <dbReference type="ARBA" id="ARBA00023136"/>
    </source>
</evidence>
<dbReference type="InterPro" id="IPR050388">
    <property type="entry name" value="ABC_Ni/Peptide_Import"/>
</dbReference>
<accession>A0ABP8BRX0</accession>
<dbReference type="Gene3D" id="3.40.50.300">
    <property type="entry name" value="P-loop containing nucleotide triphosphate hydrolases"/>
    <property type="match status" value="1"/>
</dbReference>
<dbReference type="PANTHER" id="PTHR43297">
    <property type="entry name" value="OLIGOPEPTIDE TRANSPORT ATP-BINDING PROTEIN APPD"/>
    <property type="match status" value="1"/>
</dbReference>
<gene>
    <name evidence="9" type="ORF">GCM10022254_02270</name>
</gene>
<dbReference type="RefSeq" id="WP_344888072.1">
    <property type="nucleotide sequence ID" value="NZ_BAABAS010000001.1"/>
</dbReference>
<dbReference type="GO" id="GO:0005524">
    <property type="term" value="F:ATP binding"/>
    <property type="evidence" value="ECO:0007669"/>
    <property type="project" value="UniProtKB-KW"/>
</dbReference>
<comment type="subcellular location">
    <subcellularLocation>
        <location evidence="1">Cell membrane</location>
        <topology evidence="1">Peripheral membrane protein</topology>
    </subcellularLocation>
</comment>
<evidence type="ECO:0000259" key="8">
    <source>
        <dbReference type="PROSITE" id="PS50893"/>
    </source>
</evidence>
<dbReference type="PROSITE" id="PS00211">
    <property type="entry name" value="ABC_TRANSPORTER_1"/>
    <property type="match status" value="1"/>
</dbReference>
<feature type="domain" description="ABC transporter" evidence="8">
    <location>
        <begin position="18"/>
        <end position="269"/>
    </location>
</feature>
<dbReference type="PANTHER" id="PTHR43297:SF2">
    <property type="entry name" value="DIPEPTIDE TRANSPORT ATP-BINDING PROTEIN DPPD"/>
    <property type="match status" value="1"/>
</dbReference>
<keyword evidence="3" id="KW-0813">Transport</keyword>
<organism evidence="9 10">
    <name type="scientific">Actinomadura meridiana</name>
    <dbReference type="NCBI Taxonomy" id="559626"/>
    <lineage>
        <taxon>Bacteria</taxon>
        <taxon>Bacillati</taxon>
        <taxon>Actinomycetota</taxon>
        <taxon>Actinomycetes</taxon>
        <taxon>Streptosporangiales</taxon>
        <taxon>Thermomonosporaceae</taxon>
        <taxon>Actinomadura</taxon>
    </lineage>
</organism>
<dbReference type="EMBL" id="BAABAS010000001">
    <property type="protein sequence ID" value="GAA4223931.1"/>
    <property type="molecule type" value="Genomic_DNA"/>
</dbReference>
<evidence type="ECO:0000256" key="4">
    <source>
        <dbReference type="ARBA" id="ARBA00022475"/>
    </source>
</evidence>
<keyword evidence="4" id="KW-1003">Cell membrane</keyword>
<evidence type="ECO:0000256" key="2">
    <source>
        <dbReference type="ARBA" id="ARBA00005417"/>
    </source>
</evidence>
<sequence>MGGKKGVTTEKKDAAELLRIEDLRVDFLTDRGWTNVVAGVSFDVGPGEIVGLVGESGSGKSVTSLSVLRLLPESYSRTSSGHIHYRGRDLIKMPQRELRDVRGNEISMIFQEPMTSLNPAFTIGDQIAEVYRRHKGGSRRAAFARAAEMLDLVGIPDASSRVKDYPHEFSGGMRQRAMIAMALACEPKLLIADEPATALDVTVQAQIVALLSRLRDETGCGILFITHDLGLVAELADRVVVMYAGEVVETASALDLYTRPKHPYTAGLLSAMPHLGVRGKELPTIPGRTPEPWRMPEGCRFSPRCGHTSEECVAAPPALRIVEAGRSSRCCRTEQLNLAGSP</sequence>
<evidence type="ECO:0000256" key="5">
    <source>
        <dbReference type="ARBA" id="ARBA00022741"/>
    </source>
</evidence>
<keyword evidence="6 9" id="KW-0067">ATP-binding</keyword>
<comment type="similarity">
    <text evidence="2">Belongs to the ABC transporter superfamily.</text>
</comment>
<dbReference type="SUPFAM" id="SSF52540">
    <property type="entry name" value="P-loop containing nucleoside triphosphate hydrolases"/>
    <property type="match status" value="1"/>
</dbReference>
<evidence type="ECO:0000256" key="3">
    <source>
        <dbReference type="ARBA" id="ARBA00022448"/>
    </source>
</evidence>
<evidence type="ECO:0000256" key="6">
    <source>
        <dbReference type="ARBA" id="ARBA00022840"/>
    </source>
</evidence>
<dbReference type="InterPro" id="IPR003593">
    <property type="entry name" value="AAA+_ATPase"/>
</dbReference>